<accession>A0AAN6SCC7</accession>
<dbReference type="Proteomes" id="UP001303222">
    <property type="component" value="Unassembled WGS sequence"/>
</dbReference>
<protein>
    <submittedName>
        <fullName evidence="1">Uncharacterized protein</fullName>
    </submittedName>
</protein>
<sequence length="72" mass="8036">MGGVCRKSTCWRYLLLKQAPRVVLDRGRLALDDLTAGLPKAEPKQWEAVGDAKGRGARMQGQLSRLWTWVGL</sequence>
<dbReference type="EMBL" id="MU859264">
    <property type="protein sequence ID" value="KAK3948425.1"/>
    <property type="molecule type" value="Genomic_DNA"/>
</dbReference>
<evidence type="ECO:0000313" key="1">
    <source>
        <dbReference type="EMBL" id="KAK3948425.1"/>
    </source>
</evidence>
<dbReference type="AlphaFoldDB" id="A0AAN6SCC7"/>
<reference evidence="1" key="1">
    <citation type="journal article" date="2023" name="Mol. Phylogenet. Evol.">
        <title>Genome-scale phylogeny and comparative genomics of the fungal order Sordariales.</title>
        <authorList>
            <person name="Hensen N."/>
            <person name="Bonometti L."/>
            <person name="Westerberg I."/>
            <person name="Brannstrom I.O."/>
            <person name="Guillou S."/>
            <person name="Cros-Aarteil S."/>
            <person name="Calhoun S."/>
            <person name="Haridas S."/>
            <person name="Kuo A."/>
            <person name="Mondo S."/>
            <person name="Pangilinan J."/>
            <person name="Riley R."/>
            <person name="LaButti K."/>
            <person name="Andreopoulos B."/>
            <person name="Lipzen A."/>
            <person name="Chen C."/>
            <person name="Yan M."/>
            <person name="Daum C."/>
            <person name="Ng V."/>
            <person name="Clum A."/>
            <person name="Steindorff A."/>
            <person name="Ohm R.A."/>
            <person name="Martin F."/>
            <person name="Silar P."/>
            <person name="Natvig D.O."/>
            <person name="Lalanne C."/>
            <person name="Gautier V."/>
            <person name="Ament-Velasquez S.L."/>
            <person name="Kruys A."/>
            <person name="Hutchinson M.I."/>
            <person name="Powell A.J."/>
            <person name="Barry K."/>
            <person name="Miller A.N."/>
            <person name="Grigoriev I.V."/>
            <person name="Debuchy R."/>
            <person name="Gladieux P."/>
            <person name="Hiltunen Thoren M."/>
            <person name="Johannesson H."/>
        </authorList>
    </citation>
    <scope>NUCLEOTIDE SEQUENCE</scope>
    <source>
        <strain evidence="1">CBS 626.80</strain>
    </source>
</reference>
<organism evidence="1 2">
    <name type="scientific">Pseudoneurospora amorphoporcata</name>
    <dbReference type="NCBI Taxonomy" id="241081"/>
    <lineage>
        <taxon>Eukaryota</taxon>
        <taxon>Fungi</taxon>
        <taxon>Dikarya</taxon>
        <taxon>Ascomycota</taxon>
        <taxon>Pezizomycotina</taxon>
        <taxon>Sordariomycetes</taxon>
        <taxon>Sordariomycetidae</taxon>
        <taxon>Sordariales</taxon>
        <taxon>Sordariaceae</taxon>
        <taxon>Pseudoneurospora</taxon>
    </lineage>
</organism>
<name>A0AAN6SCC7_9PEZI</name>
<comment type="caution">
    <text evidence="1">The sequence shown here is derived from an EMBL/GenBank/DDBJ whole genome shotgun (WGS) entry which is preliminary data.</text>
</comment>
<evidence type="ECO:0000313" key="2">
    <source>
        <dbReference type="Proteomes" id="UP001303222"/>
    </source>
</evidence>
<proteinExistence type="predicted"/>
<keyword evidence="2" id="KW-1185">Reference proteome</keyword>
<gene>
    <name evidence="1" type="ORF">QBC32DRAFT_351608</name>
</gene>
<reference evidence="1" key="2">
    <citation type="submission" date="2023-06" db="EMBL/GenBank/DDBJ databases">
        <authorList>
            <consortium name="Lawrence Berkeley National Laboratory"/>
            <person name="Mondo S.J."/>
            <person name="Hensen N."/>
            <person name="Bonometti L."/>
            <person name="Westerberg I."/>
            <person name="Brannstrom I.O."/>
            <person name="Guillou S."/>
            <person name="Cros-Aarteil S."/>
            <person name="Calhoun S."/>
            <person name="Haridas S."/>
            <person name="Kuo A."/>
            <person name="Pangilinan J."/>
            <person name="Riley R."/>
            <person name="Labutti K."/>
            <person name="Andreopoulos B."/>
            <person name="Lipzen A."/>
            <person name="Chen C."/>
            <person name="Yanf M."/>
            <person name="Daum C."/>
            <person name="Ng V."/>
            <person name="Clum A."/>
            <person name="Steindorff A."/>
            <person name="Ohm R."/>
            <person name="Martin F."/>
            <person name="Silar P."/>
            <person name="Natvig D."/>
            <person name="Lalanne C."/>
            <person name="Gautier V."/>
            <person name="Ament-Velasquez S.L."/>
            <person name="Kruys A."/>
            <person name="Hutchinson M.I."/>
            <person name="Powell A.J."/>
            <person name="Barry K."/>
            <person name="Miller A.N."/>
            <person name="Grigoriev I.V."/>
            <person name="Debuchy R."/>
            <person name="Gladieux P."/>
            <person name="Thoren M.H."/>
            <person name="Johannesson H."/>
        </authorList>
    </citation>
    <scope>NUCLEOTIDE SEQUENCE</scope>
    <source>
        <strain evidence="1">CBS 626.80</strain>
    </source>
</reference>